<evidence type="ECO:0000313" key="5">
    <source>
        <dbReference type="Proteomes" id="UP000050761"/>
    </source>
</evidence>
<feature type="compositionally biased region" description="Polar residues" evidence="2">
    <location>
        <begin position="31"/>
        <end position="45"/>
    </location>
</feature>
<sequence length="346" mass="38995">MTREPPPMLGPGPPGPGGPPPGIVNRRSRFDQQPSAAQSKSQETYGQFFAPPPRAIPKQPPQPPPQQPPLPPPNQGWMEEVSGLPEPALPDGDDIDGHPFNEEDLIPSAKYFELPAGIMLPVIEIEQFAYTALVPDKLRMPPPVPPSQRLLSALDEFYSASLDPTREPPLAAWGRGGCSEFMERKQRLRSILEEKLKSENKTIGDLVENKPTEEELKIEQENINAEIKMKYEEMRRRKNSKKLRRLLHQPSGKNEGDHGVAGAARLHRRPQDLVHPRLPDPVRRLDIAHGVDLALPEEEEDLVPVLHLLVIDRRLARRGIDLLHLCRCEYLTIRFFTAGCTNHRFL</sequence>
<dbReference type="OrthoDB" id="5842326at2759"/>
<keyword evidence="1" id="KW-0175">Coiled coil</keyword>
<evidence type="ECO:0000313" key="6">
    <source>
        <dbReference type="WBParaSite" id="HPBE_0000734101-mRNA-1"/>
    </source>
</evidence>
<reference evidence="6" key="2">
    <citation type="submission" date="2019-09" db="UniProtKB">
        <authorList>
            <consortium name="WormBaseParasite"/>
        </authorList>
    </citation>
    <scope>IDENTIFICATION</scope>
</reference>
<reference evidence="4 5" key="1">
    <citation type="submission" date="2018-11" db="EMBL/GenBank/DDBJ databases">
        <authorList>
            <consortium name="Pathogen Informatics"/>
        </authorList>
    </citation>
    <scope>NUCLEOTIDE SEQUENCE [LARGE SCALE GENOMIC DNA]</scope>
</reference>
<dbReference type="InterPro" id="IPR056721">
    <property type="entry name" value="DUF7819"/>
</dbReference>
<protein>
    <submittedName>
        <fullName evidence="6">Trithorax group protein osa</fullName>
    </submittedName>
</protein>
<dbReference type="WBParaSite" id="HPBE_0000734101-mRNA-1">
    <property type="protein sequence ID" value="HPBE_0000734101-mRNA-1"/>
    <property type="gene ID" value="HPBE_0000734101"/>
</dbReference>
<dbReference type="PANTHER" id="PTHR12323:SF0">
    <property type="entry name" value="CALCIUM HOMEOSTASIS ENDOPLASMIC RETICULUM PROTEIN"/>
    <property type="match status" value="1"/>
</dbReference>
<dbReference type="AlphaFoldDB" id="A0A183FJV4"/>
<feature type="domain" description="DUF7819" evidence="3">
    <location>
        <begin position="101"/>
        <end position="200"/>
    </location>
</feature>
<dbReference type="Proteomes" id="UP000050761">
    <property type="component" value="Unassembled WGS sequence"/>
</dbReference>
<feature type="compositionally biased region" description="Pro residues" evidence="2">
    <location>
        <begin position="50"/>
        <end position="74"/>
    </location>
</feature>
<evidence type="ECO:0000259" key="3">
    <source>
        <dbReference type="Pfam" id="PF25127"/>
    </source>
</evidence>
<keyword evidence="5" id="KW-1185">Reference proteome</keyword>
<gene>
    <name evidence="4" type="ORF">HPBE_LOCUS7342</name>
</gene>
<accession>A0A183FJV4</accession>
<evidence type="ECO:0000313" key="4">
    <source>
        <dbReference type="EMBL" id="VDO71841.1"/>
    </source>
</evidence>
<organism evidence="5 6">
    <name type="scientific">Heligmosomoides polygyrus</name>
    <name type="common">Parasitic roundworm</name>
    <dbReference type="NCBI Taxonomy" id="6339"/>
    <lineage>
        <taxon>Eukaryota</taxon>
        <taxon>Metazoa</taxon>
        <taxon>Ecdysozoa</taxon>
        <taxon>Nematoda</taxon>
        <taxon>Chromadorea</taxon>
        <taxon>Rhabditida</taxon>
        <taxon>Rhabditina</taxon>
        <taxon>Rhabditomorpha</taxon>
        <taxon>Strongyloidea</taxon>
        <taxon>Heligmosomidae</taxon>
        <taxon>Heligmosomoides</taxon>
    </lineage>
</organism>
<proteinExistence type="predicted"/>
<feature type="coiled-coil region" evidence="1">
    <location>
        <begin position="182"/>
        <end position="237"/>
    </location>
</feature>
<dbReference type="GO" id="GO:0048471">
    <property type="term" value="C:perinuclear region of cytoplasm"/>
    <property type="evidence" value="ECO:0007669"/>
    <property type="project" value="TreeGrafter"/>
</dbReference>
<dbReference type="PANTHER" id="PTHR12323">
    <property type="entry name" value="SR-RELATED CTD ASSOCIATED FACTOR 6"/>
    <property type="match status" value="1"/>
</dbReference>
<dbReference type="Pfam" id="PF25127">
    <property type="entry name" value="DUF7819"/>
    <property type="match status" value="1"/>
</dbReference>
<evidence type="ECO:0000256" key="2">
    <source>
        <dbReference type="SAM" id="MobiDB-lite"/>
    </source>
</evidence>
<feature type="region of interest" description="Disordered" evidence="2">
    <location>
        <begin position="1"/>
        <end position="102"/>
    </location>
</feature>
<dbReference type="GO" id="GO:0006874">
    <property type="term" value="P:intracellular calcium ion homeostasis"/>
    <property type="evidence" value="ECO:0007669"/>
    <property type="project" value="TreeGrafter"/>
</dbReference>
<accession>A0A3P7XCG7</accession>
<name>A0A183FJV4_HELPZ</name>
<feature type="compositionally biased region" description="Pro residues" evidence="2">
    <location>
        <begin position="1"/>
        <end position="22"/>
    </location>
</feature>
<evidence type="ECO:0000256" key="1">
    <source>
        <dbReference type="SAM" id="Coils"/>
    </source>
</evidence>
<dbReference type="EMBL" id="UZAH01025863">
    <property type="protein sequence ID" value="VDO71841.1"/>
    <property type="molecule type" value="Genomic_DNA"/>
</dbReference>